<evidence type="ECO:0008006" key="11">
    <source>
        <dbReference type="Google" id="ProtNLM"/>
    </source>
</evidence>
<dbReference type="AlphaFoldDB" id="A0A1G2BWW6"/>
<feature type="transmembrane region" description="Helical" evidence="8">
    <location>
        <begin position="61"/>
        <end position="83"/>
    </location>
</feature>
<accession>A0A1G2BWW6</accession>
<keyword evidence="7 8" id="KW-0472">Membrane</keyword>
<dbReference type="InterPro" id="IPR002549">
    <property type="entry name" value="AI-2E-like"/>
</dbReference>
<dbReference type="EMBL" id="MHKQ01000022">
    <property type="protein sequence ID" value="OGY93426.1"/>
    <property type="molecule type" value="Genomic_DNA"/>
</dbReference>
<comment type="similarity">
    <text evidence="2">Belongs to the autoinducer-2 exporter (AI-2E) (TC 2.A.86) family.</text>
</comment>
<keyword evidence="3" id="KW-0813">Transport</keyword>
<dbReference type="Pfam" id="PF01594">
    <property type="entry name" value="AI-2E_transport"/>
    <property type="match status" value="1"/>
</dbReference>
<feature type="transmembrane region" description="Helical" evidence="8">
    <location>
        <begin position="297"/>
        <end position="330"/>
    </location>
</feature>
<name>A0A1G2BWW6_9BACT</name>
<feature type="transmembrane region" description="Helical" evidence="8">
    <location>
        <begin position="232"/>
        <end position="259"/>
    </location>
</feature>
<organism evidence="9 10">
    <name type="scientific">Candidatus Komeilibacteria bacterium RIFOXYC1_FULL_37_11</name>
    <dbReference type="NCBI Taxonomy" id="1798555"/>
    <lineage>
        <taxon>Bacteria</taxon>
        <taxon>Candidatus Komeiliibacteriota</taxon>
    </lineage>
</organism>
<proteinExistence type="inferred from homology"/>
<comment type="subcellular location">
    <subcellularLocation>
        <location evidence="1">Cell membrane</location>
        <topology evidence="1">Multi-pass membrane protein</topology>
    </subcellularLocation>
</comment>
<dbReference type="GO" id="GO:0005886">
    <property type="term" value="C:plasma membrane"/>
    <property type="evidence" value="ECO:0007669"/>
    <property type="project" value="UniProtKB-SubCell"/>
</dbReference>
<gene>
    <name evidence="9" type="ORF">A2406_00745</name>
</gene>
<dbReference type="PANTHER" id="PTHR21716">
    <property type="entry name" value="TRANSMEMBRANE PROTEIN"/>
    <property type="match status" value="1"/>
</dbReference>
<sequence>MSNQSISISTDTILRVIVVLLFLGFLFLIRDVLALIFIALILAAAFDPMVDWLHKFKIPRAVSIIVIYIVAIFFVGWSVYLLVGPITEQILSISQAFPHFYNEIQRTLGGTVDLNSLFNQDVINSSIADITKNLGKATSGIFSVLGSVFGGVISLLVVLVITFYLTVEENSIKKFITSVTPIKQQPYISKLIVAIQHRMGFWLRGQLFLSIIIFVLVYIGLLSLGVKYALTLALISGVFEIVPFIGPWIAAIPGVFLAFSQSPSKALLVGIMYLVIQQLENNLITPKVMGKSTGLNPLIVLVAIMIGAKLGGVLGALLGVPVALSIAVYIETLIGDKKNRDNTLVK</sequence>
<reference evidence="9 10" key="1">
    <citation type="journal article" date="2016" name="Nat. Commun.">
        <title>Thousands of microbial genomes shed light on interconnected biogeochemical processes in an aquifer system.</title>
        <authorList>
            <person name="Anantharaman K."/>
            <person name="Brown C.T."/>
            <person name="Hug L.A."/>
            <person name="Sharon I."/>
            <person name="Castelle C.J."/>
            <person name="Probst A.J."/>
            <person name="Thomas B.C."/>
            <person name="Singh A."/>
            <person name="Wilkins M.J."/>
            <person name="Karaoz U."/>
            <person name="Brodie E.L."/>
            <person name="Williams K.H."/>
            <person name="Hubbard S.S."/>
            <person name="Banfield J.F."/>
        </authorList>
    </citation>
    <scope>NUCLEOTIDE SEQUENCE [LARGE SCALE GENOMIC DNA]</scope>
</reference>
<evidence type="ECO:0000256" key="6">
    <source>
        <dbReference type="ARBA" id="ARBA00022989"/>
    </source>
</evidence>
<feature type="transmembrane region" description="Helical" evidence="8">
    <location>
        <begin position="35"/>
        <end position="54"/>
    </location>
</feature>
<evidence type="ECO:0000256" key="4">
    <source>
        <dbReference type="ARBA" id="ARBA00022475"/>
    </source>
</evidence>
<feature type="transmembrane region" description="Helical" evidence="8">
    <location>
        <begin position="141"/>
        <end position="165"/>
    </location>
</feature>
<evidence type="ECO:0000313" key="9">
    <source>
        <dbReference type="EMBL" id="OGY93426.1"/>
    </source>
</evidence>
<dbReference type="GO" id="GO:0055085">
    <property type="term" value="P:transmembrane transport"/>
    <property type="evidence" value="ECO:0007669"/>
    <property type="project" value="TreeGrafter"/>
</dbReference>
<comment type="caution">
    <text evidence="9">The sequence shown here is derived from an EMBL/GenBank/DDBJ whole genome shotgun (WGS) entry which is preliminary data.</text>
</comment>
<keyword evidence="5 8" id="KW-0812">Transmembrane</keyword>
<evidence type="ECO:0000256" key="2">
    <source>
        <dbReference type="ARBA" id="ARBA00009773"/>
    </source>
</evidence>
<dbReference type="Proteomes" id="UP000177626">
    <property type="component" value="Unassembled WGS sequence"/>
</dbReference>
<keyword evidence="4" id="KW-1003">Cell membrane</keyword>
<dbReference type="PANTHER" id="PTHR21716:SF53">
    <property type="entry name" value="PERMEASE PERM-RELATED"/>
    <property type="match status" value="1"/>
</dbReference>
<evidence type="ECO:0000313" key="10">
    <source>
        <dbReference type="Proteomes" id="UP000177626"/>
    </source>
</evidence>
<protein>
    <recommendedName>
        <fullName evidence="11">AI-2E family transporter</fullName>
    </recommendedName>
</protein>
<evidence type="ECO:0000256" key="3">
    <source>
        <dbReference type="ARBA" id="ARBA00022448"/>
    </source>
</evidence>
<evidence type="ECO:0000256" key="1">
    <source>
        <dbReference type="ARBA" id="ARBA00004651"/>
    </source>
</evidence>
<evidence type="ECO:0000256" key="8">
    <source>
        <dbReference type="SAM" id="Phobius"/>
    </source>
</evidence>
<evidence type="ECO:0000256" key="5">
    <source>
        <dbReference type="ARBA" id="ARBA00022692"/>
    </source>
</evidence>
<evidence type="ECO:0000256" key="7">
    <source>
        <dbReference type="ARBA" id="ARBA00023136"/>
    </source>
</evidence>
<keyword evidence="6 8" id="KW-1133">Transmembrane helix</keyword>
<feature type="transmembrane region" description="Helical" evidence="8">
    <location>
        <begin position="207"/>
        <end position="226"/>
    </location>
</feature>